<dbReference type="Pfam" id="PF05157">
    <property type="entry name" value="MshEN"/>
    <property type="match status" value="1"/>
</dbReference>
<dbReference type="PROSITE" id="PS00662">
    <property type="entry name" value="T2SP_E"/>
    <property type="match status" value="1"/>
</dbReference>
<evidence type="ECO:0000313" key="6">
    <source>
        <dbReference type="Proteomes" id="UP000318050"/>
    </source>
</evidence>
<dbReference type="Proteomes" id="UP000318050">
    <property type="component" value="Unassembled WGS sequence"/>
</dbReference>
<gene>
    <name evidence="5" type="ORF">FBZ92_102206</name>
</gene>
<keyword evidence="2" id="KW-0547">Nucleotide-binding</keyword>
<evidence type="ECO:0000259" key="4">
    <source>
        <dbReference type="PROSITE" id="PS00662"/>
    </source>
</evidence>
<dbReference type="SUPFAM" id="SSF160246">
    <property type="entry name" value="EspE N-terminal domain-like"/>
    <property type="match status" value="1"/>
</dbReference>
<dbReference type="InterPro" id="IPR007831">
    <property type="entry name" value="T2SS_GspE_N"/>
</dbReference>
<evidence type="ECO:0000256" key="2">
    <source>
        <dbReference type="ARBA" id="ARBA00022741"/>
    </source>
</evidence>
<dbReference type="Gene3D" id="3.40.50.300">
    <property type="entry name" value="P-loop containing nucleotide triphosphate hydrolases"/>
    <property type="match status" value="1"/>
</dbReference>
<evidence type="ECO:0000256" key="3">
    <source>
        <dbReference type="ARBA" id="ARBA00022840"/>
    </source>
</evidence>
<dbReference type="GO" id="GO:0005886">
    <property type="term" value="C:plasma membrane"/>
    <property type="evidence" value="ECO:0007669"/>
    <property type="project" value="TreeGrafter"/>
</dbReference>
<dbReference type="GO" id="GO:0016887">
    <property type="term" value="F:ATP hydrolysis activity"/>
    <property type="evidence" value="ECO:0007669"/>
    <property type="project" value="TreeGrafter"/>
</dbReference>
<evidence type="ECO:0000313" key="5">
    <source>
        <dbReference type="EMBL" id="TWB64028.1"/>
    </source>
</evidence>
<dbReference type="InterPro" id="IPR027417">
    <property type="entry name" value="P-loop_NTPase"/>
</dbReference>
<dbReference type="PANTHER" id="PTHR30258">
    <property type="entry name" value="TYPE II SECRETION SYSTEM PROTEIN GSPE-RELATED"/>
    <property type="match status" value="1"/>
</dbReference>
<accession>A0A560IYD8</accession>
<dbReference type="Gene3D" id="3.30.300.160">
    <property type="entry name" value="Type II secretion system, protein E, N-terminal domain"/>
    <property type="match status" value="1"/>
</dbReference>
<dbReference type="InterPro" id="IPR037257">
    <property type="entry name" value="T2SS_E_N_sf"/>
</dbReference>
<dbReference type="Pfam" id="PF00437">
    <property type="entry name" value="T2SSE"/>
    <property type="match status" value="1"/>
</dbReference>
<dbReference type="GO" id="GO:0005524">
    <property type="term" value="F:ATP binding"/>
    <property type="evidence" value="ECO:0007669"/>
    <property type="project" value="UniProtKB-KW"/>
</dbReference>
<dbReference type="EMBL" id="VITT01000002">
    <property type="protein sequence ID" value="TWB64028.1"/>
    <property type="molecule type" value="Genomic_DNA"/>
</dbReference>
<dbReference type="PANTHER" id="PTHR30258:SF1">
    <property type="entry name" value="PROTEIN TRANSPORT PROTEIN HOFB HOMOLOG"/>
    <property type="match status" value="1"/>
</dbReference>
<proteinExistence type="inferred from homology"/>
<comment type="caution">
    <text evidence="5">The sequence shown here is derived from an EMBL/GenBank/DDBJ whole genome shotgun (WGS) entry which is preliminary data.</text>
</comment>
<reference evidence="5 6" key="1">
    <citation type="submission" date="2019-06" db="EMBL/GenBank/DDBJ databases">
        <title>Genomic Encyclopedia of Type Strains, Phase IV (KMG-V): Genome sequencing to study the core and pangenomes of soil and plant-associated prokaryotes.</title>
        <authorList>
            <person name="Whitman W."/>
        </authorList>
    </citation>
    <scope>NUCLEOTIDE SEQUENCE [LARGE SCALE GENOMIC DNA]</scope>
    <source>
        <strain evidence="5 6">BR 11140</strain>
    </source>
</reference>
<dbReference type="Gene3D" id="3.30.450.90">
    <property type="match status" value="1"/>
</dbReference>
<sequence length="562" mass="60769">MSQDAPLLSLDDETLLRQARRAALTSRRGTLAEFDTLAGGEPRQRLHRLGQVLDLPVLETAAMLAMTPALDLLPLPRAMQRHCALLRAKGGELLAAVTDPFDADLLTWLETQAGAEMGVALALQADIDAYLSKLEESVRAMDSVVQAGDGDRRDGRTAAILSFASVSEAASPAVKLVNSTLYDALKAGASDIHMESTAAGLAIKYRVDGVLDRGTAINGTETAEQVISRLKVLAELDIAERRVPQDGSFRVEAAGREIDLRVSIMPSIHGEDAVIRILDKRAMMAAYGALSLETLGFDAASLAILRELAEEPHGMLLVTGPTGSGKTTTLYAALTEIHNGRDKIITIEDPVEYQLPGILQIPVNERKGLTFAKGLRSVLRHDPDKIMVGEIRDRETAEIAVQSALTGHLVLTTVHANSVFDVFGRFTHMGIDPYAFVSALNGIWAQRLIRVNCPHCAADYVPEDGELQRLGLTGEATAGFRFRRGLGCGDCRGTGYKGRRAIAEILTLTDELREMVVEKSPIRLIKDTAYRNGTRSLRDVAMALAREGGTTLAEVKRVTQHA</sequence>
<comment type="similarity">
    <text evidence="1">Belongs to the GSP E family.</text>
</comment>
<keyword evidence="3" id="KW-0067">ATP-binding</keyword>
<dbReference type="InterPro" id="IPR001482">
    <property type="entry name" value="T2SS/T4SS_dom"/>
</dbReference>
<dbReference type="OrthoDB" id="9804785at2"/>
<evidence type="ECO:0000256" key="1">
    <source>
        <dbReference type="ARBA" id="ARBA00006611"/>
    </source>
</evidence>
<protein>
    <submittedName>
        <fullName evidence="5">General secretion pathway protein E</fullName>
    </submittedName>
</protein>
<dbReference type="SUPFAM" id="SSF52540">
    <property type="entry name" value="P-loop containing nucleoside triphosphate hydrolases"/>
    <property type="match status" value="1"/>
</dbReference>
<dbReference type="CDD" id="cd01129">
    <property type="entry name" value="PulE-GspE-like"/>
    <property type="match status" value="1"/>
</dbReference>
<feature type="domain" description="Bacterial type II secretion system protein E" evidence="4">
    <location>
        <begin position="379"/>
        <end position="393"/>
    </location>
</feature>
<name>A0A560IYD8_9PROT</name>
<dbReference type="AlphaFoldDB" id="A0A560IYD8"/>
<organism evidence="5 6">
    <name type="scientific">Nitrospirillum amazonense</name>
    <dbReference type="NCBI Taxonomy" id="28077"/>
    <lineage>
        <taxon>Bacteria</taxon>
        <taxon>Pseudomonadati</taxon>
        <taxon>Pseudomonadota</taxon>
        <taxon>Alphaproteobacteria</taxon>
        <taxon>Rhodospirillales</taxon>
        <taxon>Azospirillaceae</taxon>
        <taxon>Nitrospirillum</taxon>
    </lineage>
</organism>